<sequence>NVVSGLPLLNYPDVCTAQPQHGKAFCLAHCQFIESSHPEVPTDLRGFLQYCGVLRTPQLSAGNASVLTLNDAEINTILDDCVETHPTTCNKDTGEKQALHKWSRGHFFIVRGSGIIDKWNPLFRSESPSQAFLFLIEWMLVTFKDIPESQWGDIFLSYDNMCHVDGMNVARKALPFQPPFDNMWLKVNKIIDSLHISNHKSGDCKEKYNPAKLKDKLPDGNTMAGEQTFTWLSRFKKILCSMPKIHHMFFLHRMVVRRNTYTVTCYKNGKKPVLPKARKGT</sequence>
<gene>
    <name evidence="1" type="ORF">PEVE_00034885</name>
</gene>
<organism evidence="1 2">
    <name type="scientific">Porites evermanni</name>
    <dbReference type="NCBI Taxonomy" id="104178"/>
    <lineage>
        <taxon>Eukaryota</taxon>
        <taxon>Metazoa</taxon>
        <taxon>Cnidaria</taxon>
        <taxon>Anthozoa</taxon>
        <taxon>Hexacorallia</taxon>
        <taxon>Scleractinia</taxon>
        <taxon>Fungiina</taxon>
        <taxon>Poritidae</taxon>
        <taxon>Porites</taxon>
    </lineage>
</organism>
<evidence type="ECO:0000313" key="2">
    <source>
        <dbReference type="Proteomes" id="UP001159427"/>
    </source>
</evidence>
<keyword evidence="2" id="KW-1185">Reference proteome</keyword>
<feature type="non-terminal residue" evidence="1">
    <location>
        <position position="1"/>
    </location>
</feature>
<proteinExistence type="predicted"/>
<dbReference type="Proteomes" id="UP001159427">
    <property type="component" value="Unassembled WGS sequence"/>
</dbReference>
<accession>A0ABN8MGZ8</accession>
<evidence type="ECO:0000313" key="1">
    <source>
        <dbReference type="EMBL" id="CAH3028784.1"/>
    </source>
</evidence>
<protein>
    <submittedName>
        <fullName evidence="1">Uncharacterized protein</fullName>
    </submittedName>
</protein>
<name>A0ABN8MGZ8_9CNID</name>
<dbReference type="EMBL" id="CALNXI010000534">
    <property type="protein sequence ID" value="CAH3028784.1"/>
    <property type="molecule type" value="Genomic_DNA"/>
</dbReference>
<reference evidence="1 2" key="1">
    <citation type="submission" date="2022-05" db="EMBL/GenBank/DDBJ databases">
        <authorList>
            <consortium name="Genoscope - CEA"/>
            <person name="William W."/>
        </authorList>
    </citation>
    <scope>NUCLEOTIDE SEQUENCE [LARGE SCALE GENOMIC DNA]</scope>
</reference>
<comment type="caution">
    <text evidence="1">The sequence shown here is derived from an EMBL/GenBank/DDBJ whole genome shotgun (WGS) entry which is preliminary data.</text>
</comment>